<dbReference type="HOGENOM" id="CLU_3071567_0_0_1"/>
<organism evidence="2 3">
    <name type="scientific">Leersia perrieri</name>
    <dbReference type="NCBI Taxonomy" id="77586"/>
    <lineage>
        <taxon>Eukaryota</taxon>
        <taxon>Viridiplantae</taxon>
        <taxon>Streptophyta</taxon>
        <taxon>Embryophyta</taxon>
        <taxon>Tracheophyta</taxon>
        <taxon>Spermatophyta</taxon>
        <taxon>Magnoliopsida</taxon>
        <taxon>Liliopsida</taxon>
        <taxon>Poales</taxon>
        <taxon>Poaceae</taxon>
        <taxon>BOP clade</taxon>
        <taxon>Oryzoideae</taxon>
        <taxon>Oryzeae</taxon>
        <taxon>Oryzinae</taxon>
        <taxon>Leersia</taxon>
    </lineage>
</organism>
<feature type="chain" id="PRO_5002350115" evidence="1">
    <location>
        <begin position="31"/>
        <end position="53"/>
    </location>
</feature>
<evidence type="ECO:0000313" key="2">
    <source>
        <dbReference type="EnsemblPlants" id="LPERR10G07110.1"/>
    </source>
</evidence>
<protein>
    <submittedName>
        <fullName evidence="2">Uncharacterized protein</fullName>
    </submittedName>
</protein>
<keyword evidence="1" id="KW-0732">Signal</keyword>
<reference evidence="2" key="3">
    <citation type="submission" date="2015-04" db="UniProtKB">
        <authorList>
            <consortium name="EnsemblPlants"/>
        </authorList>
    </citation>
    <scope>IDENTIFICATION</scope>
</reference>
<dbReference type="AlphaFoldDB" id="A0A0D9XJP0"/>
<reference evidence="2 3" key="1">
    <citation type="submission" date="2012-08" db="EMBL/GenBank/DDBJ databases">
        <title>Oryza genome evolution.</title>
        <authorList>
            <person name="Wing R.A."/>
        </authorList>
    </citation>
    <scope>NUCLEOTIDE SEQUENCE</scope>
</reference>
<evidence type="ECO:0000256" key="1">
    <source>
        <dbReference type="SAM" id="SignalP"/>
    </source>
</evidence>
<reference evidence="3" key="2">
    <citation type="submission" date="2013-12" db="EMBL/GenBank/DDBJ databases">
        <authorList>
            <person name="Yu Y."/>
            <person name="Lee S."/>
            <person name="de Baynast K."/>
            <person name="Wissotski M."/>
            <person name="Liu L."/>
            <person name="Talag J."/>
            <person name="Goicoechea J."/>
            <person name="Angelova A."/>
            <person name="Jetty R."/>
            <person name="Kudrna D."/>
            <person name="Golser W."/>
            <person name="Rivera L."/>
            <person name="Zhang J."/>
            <person name="Wing R."/>
        </authorList>
    </citation>
    <scope>NUCLEOTIDE SEQUENCE</scope>
</reference>
<keyword evidence="3" id="KW-1185">Reference proteome</keyword>
<proteinExistence type="predicted"/>
<dbReference type="Proteomes" id="UP000032180">
    <property type="component" value="Chromosome 10"/>
</dbReference>
<accession>A0A0D9XJP0</accession>
<dbReference type="Gramene" id="LPERR10G07110.1">
    <property type="protein sequence ID" value="LPERR10G07110.1"/>
    <property type="gene ID" value="LPERR10G07110"/>
</dbReference>
<dbReference type="EnsemblPlants" id="LPERR10G07110.1">
    <property type="protein sequence ID" value="LPERR10G07110.1"/>
    <property type="gene ID" value="LPERR10G07110"/>
</dbReference>
<feature type="signal peptide" evidence="1">
    <location>
        <begin position="1"/>
        <end position="30"/>
    </location>
</feature>
<sequence length="53" mass="6007">MTTRLPLIHRYHVACLILLVLQRPQPRAQQAELTPRGTGGDYNMACKECLLLC</sequence>
<evidence type="ECO:0000313" key="3">
    <source>
        <dbReference type="Proteomes" id="UP000032180"/>
    </source>
</evidence>
<name>A0A0D9XJP0_9ORYZ</name>